<name>D4E261_SEROD</name>
<accession>D4E261</accession>
<organism evidence="2 3">
    <name type="scientific">Serratia odorifera DSM 4582</name>
    <dbReference type="NCBI Taxonomy" id="667129"/>
    <lineage>
        <taxon>Bacteria</taxon>
        <taxon>Pseudomonadati</taxon>
        <taxon>Pseudomonadota</taxon>
        <taxon>Gammaproteobacteria</taxon>
        <taxon>Enterobacterales</taxon>
        <taxon>Yersiniaceae</taxon>
        <taxon>Serratia</taxon>
    </lineage>
</organism>
<comment type="caution">
    <text evidence="2">The sequence shown here is derived from an EMBL/GenBank/DDBJ whole genome shotgun (WGS) entry which is preliminary data.</text>
</comment>
<gene>
    <name evidence="2" type="ORF">HMPREF0758_2261</name>
</gene>
<evidence type="ECO:0000313" key="3">
    <source>
        <dbReference type="Proteomes" id="UP000005723"/>
    </source>
</evidence>
<dbReference type="Proteomes" id="UP000005723">
    <property type="component" value="Unassembled WGS sequence"/>
</dbReference>
<dbReference type="EMBL" id="ADBY01000040">
    <property type="protein sequence ID" value="EFE95996.1"/>
    <property type="molecule type" value="Genomic_DNA"/>
</dbReference>
<keyword evidence="3" id="KW-1185">Reference proteome</keyword>
<evidence type="ECO:0000313" key="2">
    <source>
        <dbReference type="EMBL" id="EFE95996.1"/>
    </source>
</evidence>
<evidence type="ECO:0000256" key="1">
    <source>
        <dbReference type="SAM" id="Phobius"/>
    </source>
</evidence>
<reference evidence="2 3" key="1">
    <citation type="submission" date="2010-01" db="EMBL/GenBank/DDBJ databases">
        <authorList>
            <person name="Muzny D."/>
            <person name="Qin X."/>
            <person name="Deng J."/>
            <person name="Jiang H."/>
            <person name="Liu Y."/>
            <person name="Qu J."/>
            <person name="Song X.-Z."/>
            <person name="Zhang L."/>
            <person name="Thornton R."/>
            <person name="Coyle M."/>
            <person name="Francisco L."/>
            <person name="Jackson L."/>
            <person name="Javaid M."/>
            <person name="Korchina V."/>
            <person name="Kovar C."/>
            <person name="Mata R."/>
            <person name="Mathew T."/>
            <person name="Ngo R."/>
            <person name="Nguyen L."/>
            <person name="Nguyen N."/>
            <person name="Okwuonu G."/>
            <person name="Ongeri F."/>
            <person name="Pham C."/>
            <person name="Simmons D."/>
            <person name="Wilczek-Boney K."/>
            <person name="Hale W."/>
            <person name="Jakkamsetti A."/>
            <person name="Pham P."/>
            <person name="Ruth R."/>
            <person name="San Lucas F."/>
            <person name="Warren J."/>
            <person name="Zhang J."/>
            <person name="Zhao Z."/>
            <person name="Zhou C."/>
            <person name="Zhu D."/>
            <person name="Lee S."/>
            <person name="Bess C."/>
            <person name="Blankenburg K."/>
            <person name="Forbes L."/>
            <person name="Fu Q."/>
            <person name="Gubbala S."/>
            <person name="Hirani K."/>
            <person name="Jayaseelan J.C."/>
            <person name="Lara F."/>
            <person name="Munidasa M."/>
            <person name="Palculict T."/>
            <person name="Patil S."/>
            <person name="Pu L.-L."/>
            <person name="Saada N."/>
            <person name="Tang L."/>
            <person name="Weissenberger G."/>
            <person name="Zhu Y."/>
            <person name="Hemphill L."/>
            <person name="Shang Y."/>
            <person name="Youmans B."/>
            <person name="Ayvaz T."/>
            <person name="Ross M."/>
            <person name="Santibanez J."/>
            <person name="Aqrawi P."/>
            <person name="Gross S."/>
            <person name="Joshi V."/>
            <person name="Fowler G."/>
            <person name="Nazareth L."/>
            <person name="Reid J."/>
            <person name="Worley K."/>
            <person name="Petrosino J."/>
            <person name="Highlander S."/>
            <person name="Gibbs R."/>
        </authorList>
    </citation>
    <scope>NUCLEOTIDE SEQUENCE [LARGE SCALE GENOMIC DNA]</scope>
    <source>
        <strain evidence="2 3">DSM 4582</strain>
    </source>
</reference>
<dbReference type="HOGENOM" id="CLU_3316857_0_0_6"/>
<sequence>MYFLNQTVWLLIFVLFIPLIITTMITLRFYFNLMLIDYH</sequence>
<keyword evidence="1" id="KW-0472">Membrane</keyword>
<protein>
    <submittedName>
        <fullName evidence="2">Uncharacterized protein</fullName>
    </submittedName>
</protein>
<feature type="transmembrane region" description="Helical" evidence="1">
    <location>
        <begin position="6"/>
        <end position="31"/>
    </location>
</feature>
<dbReference type="AlphaFoldDB" id="D4E261"/>
<proteinExistence type="predicted"/>
<keyword evidence="1" id="KW-1133">Transmembrane helix</keyword>
<keyword evidence="1" id="KW-0812">Transmembrane</keyword>